<dbReference type="PANTHER" id="PTHR30388:SF6">
    <property type="entry name" value="XANTHINE DEHYDROGENASE SUBUNIT A-RELATED"/>
    <property type="match status" value="1"/>
</dbReference>
<accession>A0A6J5ZR06</accession>
<dbReference type="InterPro" id="IPR052698">
    <property type="entry name" value="MoCofactor_Util/Proc"/>
</dbReference>
<feature type="domain" description="XdhC Rossmann" evidence="1">
    <location>
        <begin position="169"/>
        <end position="290"/>
    </location>
</feature>
<dbReference type="InterPro" id="IPR027051">
    <property type="entry name" value="XdhC_Rossmann_dom"/>
</dbReference>
<name>A0A6J5ZR06_9ZZZZ</name>
<protein>
    <submittedName>
        <fullName evidence="2">Unannotated protein</fullName>
    </submittedName>
</protein>
<reference evidence="2" key="1">
    <citation type="submission" date="2020-05" db="EMBL/GenBank/DDBJ databases">
        <authorList>
            <person name="Chiriac C."/>
            <person name="Salcher M."/>
            <person name="Ghai R."/>
            <person name="Kavagutti S V."/>
        </authorList>
    </citation>
    <scope>NUCLEOTIDE SEQUENCE</scope>
</reference>
<dbReference type="PANTHER" id="PTHR30388">
    <property type="entry name" value="ALDEHYDE OXIDOREDUCTASE MOLYBDENUM COFACTOR ASSEMBLY PROTEIN"/>
    <property type="match status" value="1"/>
</dbReference>
<dbReference type="Gene3D" id="3.40.50.720">
    <property type="entry name" value="NAD(P)-binding Rossmann-like Domain"/>
    <property type="match status" value="1"/>
</dbReference>
<dbReference type="AlphaFoldDB" id="A0A6J5ZR06"/>
<gene>
    <name evidence="2" type="ORF">UFOPK3770_01356</name>
</gene>
<organism evidence="2">
    <name type="scientific">freshwater metagenome</name>
    <dbReference type="NCBI Taxonomy" id="449393"/>
    <lineage>
        <taxon>unclassified sequences</taxon>
        <taxon>metagenomes</taxon>
        <taxon>ecological metagenomes</taxon>
    </lineage>
</organism>
<dbReference type="Pfam" id="PF13478">
    <property type="entry name" value="XdhC_C"/>
    <property type="match status" value="1"/>
</dbReference>
<sequence>MYDIALSVNAFVRSKTDATVAWMVSPNPSPVASALTPGGGRIGSLAEGVFDSALGDIANLKLSQGRLVTFHVGAFESTVSSFIEGTQVQFLAIPVQFFPAETWPALLDRQQVAIVCHLRDGDVTSIETFTQENISSADPKVTEVFISGRSTVEVEADRIITVLVPTTKLVVAGSGPIADALVVMGTAMGWNVRAETRNDIVAGYVADMSPMDGVVVIGHNIEQSARSLELALESSAGYIGALGSHKMQESRADWLAYRDVTDLSRVHGPAGLEIHASAPGEIAIAILGEMIAVIKSDS</sequence>
<evidence type="ECO:0000313" key="2">
    <source>
        <dbReference type="EMBL" id="CAB4344951.1"/>
    </source>
</evidence>
<evidence type="ECO:0000259" key="1">
    <source>
        <dbReference type="Pfam" id="PF13478"/>
    </source>
</evidence>
<proteinExistence type="predicted"/>
<dbReference type="EMBL" id="CAESAJ010000213">
    <property type="protein sequence ID" value="CAB4344951.1"/>
    <property type="molecule type" value="Genomic_DNA"/>
</dbReference>